<dbReference type="RefSeq" id="WP_123234313.1">
    <property type="nucleotide sequence ID" value="NZ_RJSG01000002.1"/>
</dbReference>
<evidence type="ECO:0008006" key="4">
    <source>
        <dbReference type="Google" id="ProtNLM"/>
    </source>
</evidence>
<gene>
    <name evidence="2" type="ORF">EFL95_12740</name>
</gene>
<dbReference type="EMBL" id="RJSG01000002">
    <property type="protein sequence ID" value="RNL79809.1"/>
    <property type="molecule type" value="Genomic_DNA"/>
</dbReference>
<evidence type="ECO:0000313" key="2">
    <source>
        <dbReference type="EMBL" id="RNL79809.1"/>
    </source>
</evidence>
<dbReference type="Proteomes" id="UP000277094">
    <property type="component" value="Unassembled WGS sequence"/>
</dbReference>
<evidence type="ECO:0000256" key="1">
    <source>
        <dbReference type="SAM" id="SignalP"/>
    </source>
</evidence>
<evidence type="ECO:0000313" key="3">
    <source>
        <dbReference type="Proteomes" id="UP000277094"/>
    </source>
</evidence>
<sequence>MHRTAALIAALALAVSGCGGASSKPADPTTPADHAQTGAQRDLLAKALAAFKRAPTGTYESEVTADGVSQPTAHETGSYRLRPAASAYERAILGIDEASGKPRVQVVRVRSTAGGTWFLQLKEWGSWTGCWLRTDLPEITKLTGVTSARGSSLPTAVTILAKATVVGSGDGMDGPHLAVDAYSALQFLGVAGSAIAGERAALSKVLVPVLLDVTANGGPSGAAVEGTQVFTALEAARAPLTSKLKAFVSKTHARVVFSDLGKAVSITAPSRAELLPQNPASTSTCAVNR</sequence>
<reference evidence="2 3" key="1">
    <citation type="submission" date="2018-11" db="EMBL/GenBank/DDBJ databases">
        <authorList>
            <person name="Li F."/>
        </authorList>
    </citation>
    <scope>NUCLEOTIDE SEQUENCE [LARGE SCALE GENOMIC DNA]</scope>
    <source>
        <strain evidence="2 3">KIS18-7</strain>
    </source>
</reference>
<feature type="signal peptide" evidence="1">
    <location>
        <begin position="1"/>
        <end position="21"/>
    </location>
</feature>
<keyword evidence="1" id="KW-0732">Signal</keyword>
<accession>A0A3N0DW12</accession>
<feature type="chain" id="PRO_5018159921" description="LppX_LprAFG lipoprotein" evidence="1">
    <location>
        <begin position="22"/>
        <end position="289"/>
    </location>
</feature>
<protein>
    <recommendedName>
        <fullName evidence="4">LppX_LprAFG lipoprotein</fullName>
    </recommendedName>
</protein>
<proteinExistence type="predicted"/>
<name>A0A3N0DW12_9ACTN</name>
<keyword evidence="3" id="KW-1185">Reference proteome</keyword>
<comment type="caution">
    <text evidence="2">The sequence shown here is derived from an EMBL/GenBank/DDBJ whole genome shotgun (WGS) entry which is preliminary data.</text>
</comment>
<dbReference type="AlphaFoldDB" id="A0A3N0DW12"/>
<organism evidence="2 3">
    <name type="scientific">Nocardioides marmorisolisilvae</name>
    <dbReference type="NCBI Taxonomy" id="1542737"/>
    <lineage>
        <taxon>Bacteria</taxon>
        <taxon>Bacillati</taxon>
        <taxon>Actinomycetota</taxon>
        <taxon>Actinomycetes</taxon>
        <taxon>Propionibacteriales</taxon>
        <taxon>Nocardioidaceae</taxon>
        <taxon>Nocardioides</taxon>
    </lineage>
</organism>
<dbReference type="PROSITE" id="PS51257">
    <property type="entry name" value="PROKAR_LIPOPROTEIN"/>
    <property type="match status" value="1"/>
</dbReference>